<dbReference type="InterPro" id="IPR001387">
    <property type="entry name" value="Cro/C1-type_HTH"/>
</dbReference>
<dbReference type="CDD" id="cd00093">
    <property type="entry name" value="HTH_XRE"/>
    <property type="match status" value="1"/>
</dbReference>
<name>A0A5U8JBZ5_SALET</name>
<evidence type="ECO:0000313" key="1">
    <source>
        <dbReference type="EMBL" id="EBR8434081.1"/>
    </source>
</evidence>
<sequence length="140" mass="15440">MVSSLYLYKCVVICNYCGFIPQMQEVFVEDLHTRLKEELARCGLSAAKTAQLIGEVSSQGLRDVLGGRKRLSAEMLAVIAKNTPIDPLYVLMGVRSTPYGSVNNADEAEMLAEYREGDEAARDAARYTLTRVSGKKREAS</sequence>
<dbReference type="EMBL" id="AAGTPA010000014">
    <property type="protein sequence ID" value="EBR8434081.1"/>
    <property type="molecule type" value="Genomic_DNA"/>
</dbReference>
<comment type="caution">
    <text evidence="1">The sequence shown here is derived from an EMBL/GenBank/DDBJ whole genome shotgun (WGS) entry which is preliminary data.</text>
</comment>
<proteinExistence type="predicted"/>
<accession>A0A5U8JBZ5</accession>
<organism evidence="1">
    <name type="scientific">Salmonella enterica subsp. enterica serovar Panama</name>
    <dbReference type="NCBI Taxonomy" id="29472"/>
    <lineage>
        <taxon>Bacteria</taxon>
        <taxon>Pseudomonadati</taxon>
        <taxon>Pseudomonadota</taxon>
        <taxon>Gammaproteobacteria</taxon>
        <taxon>Enterobacterales</taxon>
        <taxon>Enterobacteriaceae</taxon>
        <taxon>Salmonella</taxon>
    </lineage>
</organism>
<protein>
    <submittedName>
        <fullName evidence="1">XRE family transcriptional regulator</fullName>
    </submittedName>
</protein>
<reference evidence="1" key="1">
    <citation type="submission" date="2018-06" db="EMBL/GenBank/DDBJ databases">
        <authorList>
            <person name="Ashton P.M."/>
            <person name="Dallman T."/>
            <person name="Nair S."/>
            <person name="De Pinna E."/>
            <person name="Peters T."/>
            <person name="Grant K."/>
        </authorList>
    </citation>
    <scope>NUCLEOTIDE SEQUENCE [LARGE SCALE GENOMIC DNA]</scope>
    <source>
        <strain evidence="1">449454</strain>
    </source>
</reference>
<gene>
    <name evidence="1" type="ORF">DOI44_13820</name>
</gene>
<dbReference type="Proteomes" id="UP000839597">
    <property type="component" value="Unassembled WGS sequence"/>
</dbReference>
<dbReference type="AlphaFoldDB" id="A0A5U8JBZ5"/>